<dbReference type="Pfam" id="PF13833">
    <property type="entry name" value="EF-hand_8"/>
    <property type="match status" value="1"/>
</dbReference>
<dbReference type="PROSITE" id="PS50222">
    <property type="entry name" value="EF_HAND_2"/>
    <property type="match status" value="4"/>
</dbReference>
<name>A0A0G4IDP9_9ALVE</name>
<keyword evidence="8" id="KW-0418">Kinase</keyword>
<comment type="catalytic activity">
    <reaction evidence="13">
        <text>L-seryl-[protein] + ATP = O-phospho-L-seryl-[protein] + ADP + H(+)</text>
        <dbReference type="Rhea" id="RHEA:17989"/>
        <dbReference type="Rhea" id="RHEA-COMP:9863"/>
        <dbReference type="Rhea" id="RHEA-COMP:11604"/>
        <dbReference type="ChEBI" id="CHEBI:15378"/>
        <dbReference type="ChEBI" id="CHEBI:29999"/>
        <dbReference type="ChEBI" id="CHEBI:30616"/>
        <dbReference type="ChEBI" id="CHEBI:83421"/>
        <dbReference type="ChEBI" id="CHEBI:456216"/>
        <dbReference type="EC" id="2.7.11.1"/>
    </reaction>
</comment>
<dbReference type="SUPFAM" id="SSF47473">
    <property type="entry name" value="EF-hand"/>
    <property type="match status" value="1"/>
</dbReference>
<dbReference type="EMBL" id="CDMZ01005872">
    <property type="protein sequence ID" value="CEM55390.1"/>
    <property type="molecule type" value="Genomic_DNA"/>
</dbReference>
<feature type="compositionally biased region" description="Basic and acidic residues" evidence="14">
    <location>
        <begin position="906"/>
        <end position="923"/>
    </location>
</feature>
<evidence type="ECO:0000256" key="2">
    <source>
        <dbReference type="ARBA" id="ARBA00012513"/>
    </source>
</evidence>
<evidence type="ECO:0000256" key="11">
    <source>
        <dbReference type="ARBA" id="ARBA00024334"/>
    </source>
</evidence>
<dbReference type="VEuPathDB" id="CryptoDB:Cvel_13508"/>
<evidence type="ECO:0000256" key="9">
    <source>
        <dbReference type="ARBA" id="ARBA00022837"/>
    </source>
</evidence>
<keyword evidence="4" id="KW-0808">Transferase</keyword>
<evidence type="ECO:0000259" key="16">
    <source>
        <dbReference type="PROSITE" id="PS50222"/>
    </source>
</evidence>
<evidence type="ECO:0000256" key="13">
    <source>
        <dbReference type="ARBA" id="ARBA00048679"/>
    </source>
</evidence>
<dbReference type="InterPro" id="IPR002048">
    <property type="entry name" value="EF_hand_dom"/>
</dbReference>
<keyword evidence="10" id="KW-0067">ATP-binding</keyword>
<evidence type="ECO:0000256" key="3">
    <source>
        <dbReference type="ARBA" id="ARBA00022527"/>
    </source>
</evidence>
<protein>
    <recommendedName>
        <fullName evidence="2">non-specific serine/threonine protein kinase</fullName>
        <ecNumber evidence="2">2.7.11.1</ecNumber>
    </recommendedName>
</protein>
<keyword evidence="3" id="KW-0723">Serine/threonine-protein kinase</keyword>
<dbReference type="InterPro" id="IPR050205">
    <property type="entry name" value="CDPK_Ser/Thr_kinases"/>
</dbReference>
<dbReference type="GO" id="GO:0005524">
    <property type="term" value="F:ATP binding"/>
    <property type="evidence" value="ECO:0007669"/>
    <property type="project" value="UniProtKB-KW"/>
</dbReference>
<dbReference type="Pfam" id="PF13499">
    <property type="entry name" value="EF-hand_7"/>
    <property type="match status" value="1"/>
</dbReference>
<evidence type="ECO:0000256" key="8">
    <source>
        <dbReference type="ARBA" id="ARBA00022777"/>
    </source>
</evidence>
<dbReference type="AlphaFoldDB" id="A0A0G4IDP9"/>
<evidence type="ECO:0000256" key="4">
    <source>
        <dbReference type="ARBA" id="ARBA00022679"/>
    </source>
</evidence>
<accession>A0A0G4IDP9</accession>
<feature type="domain" description="EF-hand" evidence="16">
    <location>
        <begin position="443"/>
        <end position="478"/>
    </location>
</feature>
<evidence type="ECO:0000256" key="5">
    <source>
        <dbReference type="ARBA" id="ARBA00022723"/>
    </source>
</evidence>
<dbReference type="Gene3D" id="1.10.238.10">
    <property type="entry name" value="EF-hand"/>
    <property type="match status" value="1"/>
</dbReference>
<feature type="domain" description="Protein kinase" evidence="15">
    <location>
        <begin position="54"/>
        <end position="350"/>
    </location>
</feature>
<dbReference type="SUPFAM" id="SSF56112">
    <property type="entry name" value="Protein kinase-like (PK-like)"/>
    <property type="match status" value="1"/>
</dbReference>
<dbReference type="SMART" id="SM00220">
    <property type="entry name" value="S_TKc"/>
    <property type="match status" value="1"/>
</dbReference>
<feature type="domain" description="EF-hand" evidence="16">
    <location>
        <begin position="407"/>
        <end position="442"/>
    </location>
</feature>
<evidence type="ECO:0000313" key="17">
    <source>
        <dbReference type="EMBL" id="CEM55390.1"/>
    </source>
</evidence>
<comment type="catalytic activity">
    <reaction evidence="12">
        <text>L-threonyl-[protein] + ATP = O-phospho-L-threonyl-[protein] + ADP + H(+)</text>
        <dbReference type="Rhea" id="RHEA:46608"/>
        <dbReference type="Rhea" id="RHEA-COMP:11060"/>
        <dbReference type="Rhea" id="RHEA-COMP:11605"/>
        <dbReference type="ChEBI" id="CHEBI:15378"/>
        <dbReference type="ChEBI" id="CHEBI:30013"/>
        <dbReference type="ChEBI" id="CHEBI:30616"/>
        <dbReference type="ChEBI" id="CHEBI:61977"/>
        <dbReference type="ChEBI" id="CHEBI:456216"/>
        <dbReference type="EC" id="2.7.11.1"/>
    </reaction>
</comment>
<dbReference type="Pfam" id="PF00069">
    <property type="entry name" value="Pkinase"/>
    <property type="match status" value="1"/>
</dbReference>
<comment type="cofactor">
    <cofactor evidence="1">
        <name>Mg(2+)</name>
        <dbReference type="ChEBI" id="CHEBI:18420"/>
    </cofactor>
</comment>
<dbReference type="InterPro" id="IPR011009">
    <property type="entry name" value="Kinase-like_dom_sf"/>
</dbReference>
<feature type="compositionally biased region" description="Polar residues" evidence="14">
    <location>
        <begin position="573"/>
        <end position="625"/>
    </location>
</feature>
<gene>
    <name evidence="17" type="ORF">Cvel_13508</name>
</gene>
<dbReference type="GO" id="GO:0004674">
    <property type="term" value="F:protein serine/threonine kinase activity"/>
    <property type="evidence" value="ECO:0007669"/>
    <property type="project" value="UniProtKB-KW"/>
</dbReference>
<feature type="region of interest" description="Disordered" evidence="14">
    <location>
        <begin position="560"/>
        <end position="625"/>
    </location>
</feature>
<dbReference type="InterPro" id="IPR008271">
    <property type="entry name" value="Ser/Thr_kinase_AS"/>
</dbReference>
<keyword evidence="9" id="KW-0106">Calcium</keyword>
<keyword evidence="6" id="KW-0677">Repeat</keyword>
<dbReference type="SMART" id="SM00054">
    <property type="entry name" value="EFh"/>
    <property type="match status" value="4"/>
</dbReference>
<evidence type="ECO:0000256" key="10">
    <source>
        <dbReference type="ARBA" id="ARBA00022840"/>
    </source>
</evidence>
<reference evidence="17" key="1">
    <citation type="submission" date="2014-11" db="EMBL/GenBank/DDBJ databases">
        <authorList>
            <person name="Otto D Thomas"/>
            <person name="Naeem Raeece"/>
        </authorList>
    </citation>
    <scope>NUCLEOTIDE SEQUENCE</scope>
</reference>
<dbReference type="PROSITE" id="PS50011">
    <property type="entry name" value="PROTEIN_KINASE_DOM"/>
    <property type="match status" value="1"/>
</dbReference>
<feature type="region of interest" description="Disordered" evidence="14">
    <location>
        <begin position="651"/>
        <end position="923"/>
    </location>
</feature>
<dbReference type="InterPro" id="IPR018247">
    <property type="entry name" value="EF_Hand_1_Ca_BS"/>
</dbReference>
<feature type="compositionally biased region" description="Basic and acidic residues" evidence="14">
    <location>
        <begin position="751"/>
        <end position="783"/>
    </location>
</feature>
<evidence type="ECO:0000256" key="7">
    <source>
        <dbReference type="ARBA" id="ARBA00022741"/>
    </source>
</evidence>
<dbReference type="Gene3D" id="1.10.510.10">
    <property type="entry name" value="Transferase(Phosphotransferase) domain 1"/>
    <property type="match status" value="1"/>
</dbReference>
<feature type="domain" description="EF-hand" evidence="16">
    <location>
        <begin position="479"/>
        <end position="514"/>
    </location>
</feature>
<proteinExistence type="inferred from homology"/>
<dbReference type="Gene3D" id="3.30.200.20">
    <property type="entry name" value="Phosphorylase Kinase, domain 1"/>
    <property type="match status" value="1"/>
</dbReference>
<evidence type="ECO:0000256" key="1">
    <source>
        <dbReference type="ARBA" id="ARBA00001946"/>
    </source>
</evidence>
<dbReference type="FunFam" id="3.30.200.20:FF:000315">
    <property type="entry name" value="Calcium-dependent protein kinase 3"/>
    <property type="match status" value="1"/>
</dbReference>
<organism evidence="17">
    <name type="scientific">Chromera velia CCMP2878</name>
    <dbReference type="NCBI Taxonomy" id="1169474"/>
    <lineage>
        <taxon>Eukaryota</taxon>
        <taxon>Sar</taxon>
        <taxon>Alveolata</taxon>
        <taxon>Colpodellida</taxon>
        <taxon>Chromeraceae</taxon>
        <taxon>Chromera</taxon>
    </lineage>
</organism>
<dbReference type="PROSITE" id="PS00018">
    <property type="entry name" value="EF_HAND_1"/>
    <property type="match status" value="3"/>
</dbReference>
<feature type="domain" description="EF-hand" evidence="16">
    <location>
        <begin position="516"/>
        <end position="551"/>
    </location>
</feature>
<feature type="compositionally biased region" description="Basic residues" evidence="14">
    <location>
        <begin position="561"/>
        <end position="572"/>
    </location>
</feature>
<feature type="compositionally biased region" description="Polar residues" evidence="14">
    <location>
        <begin position="833"/>
        <end position="843"/>
    </location>
</feature>
<dbReference type="GO" id="GO:0005509">
    <property type="term" value="F:calcium ion binding"/>
    <property type="evidence" value="ECO:0007669"/>
    <property type="project" value="InterPro"/>
</dbReference>
<evidence type="ECO:0000256" key="6">
    <source>
        <dbReference type="ARBA" id="ARBA00022737"/>
    </source>
</evidence>
<dbReference type="CDD" id="cd05117">
    <property type="entry name" value="STKc_CAMK"/>
    <property type="match status" value="1"/>
</dbReference>
<sequence length="923" mass="100134">MGSCVSSTAPPGFEKAVSVPLAALRLHDSGKKGEGALGRGAIRALAARHLSDEYRIGKKMAHGAFGTVYMLHHLHLQDKRAMKVVTKSKLSCLEEFQMEAALMNVLDHPNILKVYDLFEDEDSFFLVMELSTGGEVFHKFAYDCFNEAEAAAIIQQVLSSIAYLHDRGVCHRDLKLENLLYDTKDSRAAIKVIDFGSASVFSKTKKKAAAEPHQKEREAAMDQIRKQAVDGGEVRLRGIPISPPKALMSDIVGTTFYMAPEIFTERYDEMVDEWAAGVILFMLLAGIPPYLGEDEAETEKKIISGDRWRFHPESVWSQISIEAKDLVRRLLQRNPAHRMKASEALTHPWLVKQGLCVPRNRRGSFESEAAAKPAVRDCLQNLRTYSADLKIQQLMLFVLSHQLTPKSTSRFIQSVFQEFDQTGRGRVDWTDFSAVVKRECSEVAEEEIKRMFETMDLDRDGFLTLAEFQNAAVDRGKLLDPKMILVAFAMLDADRDGVIGPADLERCLYPSGNATSKADMISSAIDEADTNKDGSLDLFEVFEALRPLVPEAYASSYKLSAPHHNKSGRTRRPSNANSSVAFSRSGTAQGQSLSPTSPAPPMQTSRRPSTAASVANSTQGTTAPISQHEAIERAWDVAASLHPELVDVCASPRRRGSHAGRQDAKSSSHGRTRRGSDVSSVAATGTGPAAPPPTAGAPAGAPADGIQTAISAASAVPAESSPSRSPSPAVPQDSVVTPRAGPFKLPATINHLDKSHVSKSQAKDRQPSKPERDEEAKGGDSGKAKQQKSQSAGKGEKAERQYSSGSIPSEAVISREASPLSPLDPPVGKSVSFGANDTTSPSPGTLRETPVQDDKDDDGQPPLGDLTLRGRNRDSELKTRKQGRGRTFGGTSQFFPKITATLASTAEKREKRAVQTAGGDRRT</sequence>
<evidence type="ECO:0000256" key="14">
    <source>
        <dbReference type="SAM" id="MobiDB-lite"/>
    </source>
</evidence>
<dbReference type="InterPro" id="IPR000719">
    <property type="entry name" value="Prot_kinase_dom"/>
</dbReference>
<dbReference type="PROSITE" id="PS00108">
    <property type="entry name" value="PROTEIN_KINASE_ST"/>
    <property type="match status" value="1"/>
</dbReference>
<dbReference type="PhylomeDB" id="A0A0G4IDP9"/>
<dbReference type="InterPro" id="IPR011992">
    <property type="entry name" value="EF-hand-dom_pair"/>
</dbReference>
<feature type="compositionally biased region" description="Low complexity" evidence="14">
    <location>
        <begin position="711"/>
        <end position="731"/>
    </location>
</feature>
<dbReference type="PANTHER" id="PTHR24349">
    <property type="entry name" value="SERINE/THREONINE-PROTEIN KINASE"/>
    <property type="match status" value="1"/>
</dbReference>
<keyword evidence="7" id="KW-0547">Nucleotide-binding</keyword>
<comment type="similarity">
    <text evidence="11">Belongs to the protein kinase superfamily. Ser/Thr protein kinase family. CDPK subfamily.</text>
</comment>
<evidence type="ECO:0000256" key="12">
    <source>
        <dbReference type="ARBA" id="ARBA00047899"/>
    </source>
</evidence>
<keyword evidence="5" id="KW-0479">Metal-binding</keyword>
<evidence type="ECO:0000259" key="15">
    <source>
        <dbReference type="PROSITE" id="PS50011"/>
    </source>
</evidence>
<dbReference type="EC" id="2.7.11.1" evidence="2"/>